<protein>
    <submittedName>
        <fullName evidence="2">Uncharacterized protein</fullName>
    </submittedName>
</protein>
<accession>A0ABY4EZQ7</accession>
<keyword evidence="3" id="KW-1185">Reference proteome</keyword>
<dbReference type="Proteomes" id="UP000831782">
    <property type="component" value="Chromosome"/>
</dbReference>
<name>A0ABY4EZQ7_9BACI</name>
<evidence type="ECO:0000313" key="3">
    <source>
        <dbReference type="Proteomes" id="UP000831782"/>
    </source>
</evidence>
<feature type="transmembrane region" description="Helical" evidence="1">
    <location>
        <begin position="29"/>
        <end position="50"/>
    </location>
</feature>
<keyword evidence="1" id="KW-1133">Transmembrane helix</keyword>
<feature type="transmembrane region" description="Helical" evidence="1">
    <location>
        <begin position="62"/>
        <end position="85"/>
    </location>
</feature>
<gene>
    <name evidence="2" type="ORF">MUN88_04690</name>
</gene>
<evidence type="ECO:0000313" key="2">
    <source>
        <dbReference type="EMBL" id="UOQ49407.1"/>
    </source>
</evidence>
<sequence length="121" mass="13760">MLFVYILLGFFLGLNVLFYSYLKINKTNFLFIPPVIVFLLAILCTGYGLLSTDNGWEGMTYGIIGFGIVLSSIIGVALVPVLYKYNINSLDKKIKRYTMIILGLCFILCFIFVWFPGLINY</sequence>
<feature type="transmembrane region" description="Helical" evidence="1">
    <location>
        <begin position="6"/>
        <end position="22"/>
    </location>
</feature>
<proteinExistence type="predicted"/>
<organism evidence="2 3">
    <name type="scientific">Gracilibacillus caseinilyticus</name>
    <dbReference type="NCBI Taxonomy" id="2932256"/>
    <lineage>
        <taxon>Bacteria</taxon>
        <taxon>Bacillati</taxon>
        <taxon>Bacillota</taxon>
        <taxon>Bacilli</taxon>
        <taxon>Bacillales</taxon>
        <taxon>Bacillaceae</taxon>
        <taxon>Gracilibacillus</taxon>
    </lineage>
</organism>
<feature type="transmembrane region" description="Helical" evidence="1">
    <location>
        <begin position="97"/>
        <end position="119"/>
    </location>
</feature>
<keyword evidence="1" id="KW-0472">Membrane</keyword>
<reference evidence="2 3" key="1">
    <citation type="submission" date="2022-04" db="EMBL/GenBank/DDBJ databases">
        <title>Gracilibacillus sp. isolated from saltern.</title>
        <authorList>
            <person name="Won M."/>
            <person name="Lee C.-M."/>
            <person name="Woen H.-Y."/>
            <person name="Kwon S.-W."/>
        </authorList>
    </citation>
    <scope>NUCLEOTIDE SEQUENCE [LARGE SCALE GENOMIC DNA]</scope>
    <source>
        <strain evidence="2 3">SSWR10-1</strain>
    </source>
</reference>
<dbReference type="EMBL" id="CP095072">
    <property type="protein sequence ID" value="UOQ49407.1"/>
    <property type="molecule type" value="Genomic_DNA"/>
</dbReference>
<keyword evidence="1" id="KW-0812">Transmembrane</keyword>
<dbReference type="RefSeq" id="WP_079710297.1">
    <property type="nucleotide sequence ID" value="NZ_CP095072.1"/>
</dbReference>
<evidence type="ECO:0000256" key="1">
    <source>
        <dbReference type="SAM" id="Phobius"/>
    </source>
</evidence>